<organism evidence="2 3">
    <name type="scientific">Lucilia cuprina</name>
    <name type="common">Green bottle fly</name>
    <name type="synonym">Australian sheep blowfly</name>
    <dbReference type="NCBI Taxonomy" id="7375"/>
    <lineage>
        <taxon>Eukaryota</taxon>
        <taxon>Metazoa</taxon>
        <taxon>Ecdysozoa</taxon>
        <taxon>Arthropoda</taxon>
        <taxon>Hexapoda</taxon>
        <taxon>Insecta</taxon>
        <taxon>Pterygota</taxon>
        <taxon>Neoptera</taxon>
        <taxon>Endopterygota</taxon>
        <taxon>Diptera</taxon>
        <taxon>Brachycera</taxon>
        <taxon>Muscomorpha</taxon>
        <taxon>Oestroidea</taxon>
        <taxon>Calliphoridae</taxon>
        <taxon>Luciliinae</taxon>
        <taxon>Lucilia</taxon>
    </lineage>
</organism>
<feature type="transmembrane region" description="Helical" evidence="1">
    <location>
        <begin position="84"/>
        <end position="102"/>
    </location>
</feature>
<reference evidence="2 3" key="1">
    <citation type="journal article" date="2015" name="Nat. Commun.">
        <title>Lucilia cuprina genome unlocks parasitic fly biology to underpin future interventions.</title>
        <authorList>
            <person name="Anstead C.A."/>
            <person name="Korhonen P.K."/>
            <person name="Young N.D."/>
            <person name="Hall R.S."/>
            <person name="Jex A.R."/>
            <person name="Murali S.C."/>
            <person name="Hughes D.S."/>
            <person name="Lee S.F."/>
            <person name="Perry T."/>
            <person name="Stroehlein A.J."/>
            <person name="Ansell B.R."/>
            <person name="Breugelmans B."/>
            <person name="Hofmann A."/>
            <person name="Qu J."/>
            <person name="Dugan S."/>
            <person name="Lee S.L."/>
            <person name="Chao H."/>
            <person name="Dinh H."/>
            <person name="Han Y."/>
            <person name="Doddapaneni H.V."/>
            <person name="Worley K.C."/>
            <person name="Muzny D.M."/>
            <person name="Ioannidis P."/>
            <person name="Waterhouse R.M."/>
            <person name="Zdobnov E.M."/>
            <person name="James P.J."/>
            <person name="Bagnall N.H."/>
            <person name="Kotze A.C."/>
            <person name="Gibbs R.A."/>
            <person name="Richards S."/>
            <person name="Batterham P."/>
            <person name="Gasser R.B."/>
        </authorList>
    </citation>
    <scope>NUCLEOTIDE SEQUENCE [LARGE SCALE GENOMIC DNA]</scope>
    <source>
        <strain evidence="2 3">LS</strain>
        <tissue evidence="2">Full body</tissue>
    </source>
</reference>
<sequence>MVQAALLNPYQLQAELQEVDFILQNNCNLCHRFLVIFICLYLELKFIMGYITLAANIIAIFPILTAQLPHLLLPALIAQTIDHIGLNFFEIILGFCTTKIIAIHNMSVFVILVLNNLFKISFAITALNIYSDYYQQLKFIPLQLEQSKCCIMSQEKFIKLETLQ</sequence>
<comment type="caution">
    <text evidence="2">The sequence shown here is derived from an EMBL/GenBank/DDBJ whole genome shotgun (WGS) entry which is preliminary data.</text>
</comment>
<dbReference type="OMA" id="FFWNTIY"/>
<keyword evidence="1" id="KW-0812">Transmembrane</keyword>
<keyword evidence="1" id="KW-1133">Transmembrane helix</keyword>
<evidence type="ECO:0000313" key="2">
    <source>
        <dbReference type="EMBL" id="KNC29787.1"/>
    </source>
</evidence>
<feature type="transmembrane region" description="Helical" evidence="1">
    <location>
        <begin position="108"/>
        <end position="130"/>
    </location>
</feature>
<protein>
    <recommendedName>
        <fullName evidence="4">Transmembrane protein</fullName>
    </recommendedName>
</protein>
<dbReference type="OrthoDB" id="8056972at2759"/>
<dbReference type="AlphaFoldDB" id="A0A0L0CC28"/>
<feature type="transmembrane region" description="Helical" evidence="1">
    <location>
        <begin position="33"/>
        <end position="51"/>
    </location>
</feature>
<evidence type="ECO:0000256" key="1">
    <source>
        <dbReference type="SAM" id="Phobius"/>
    </source>
</evidence>
<evidence type="ECO:0000313" key="3">
    <source>
        <dbReference type="Proteomes" id="UP000037069"/>
    </source>
</evidence>
<keyword evidence="3" id="KW-1185">Reference proteome</keyword>
<dbReference type="Proteomes" id="UP000037069">
    <property type="component" value="Unassembled WGS sequence"/>
</dbReference>
<feature type="transmembrane region" description="Helical" evidence="1">
    <location>
        <begin position="57"/>
        <end position="77"/>
    </location>
</feature>
<proteinExistence type="predicted"/>
<gene>
    <name evidence="2" type="ORF">FF38_11445</name>
</gene>
<evidence type="ECO:0008006" key="4">
    <source>
        <dbReference type="Google" id="ProtNLM"/>
    </source>
</evidence>
<dbReference type="EMBL" id="JRES01000630">
    <property type="protein sequence ID" value="KNC29787.1"/>
    <property type="molecule type" value="Genomic_DNA"/>
</dbReference>
<keyword evidence="1" id="KW-0472">Membrane</keyword>
<accession>A0A0L0CC28</accession>
<name>A0A0L0CC28_LUCCU</name>